<gene>
    <name evidence="1" type="ORF">NEISUBOT_04387</name>
</gene>
<name>A0A9W5IRG6_NEISU</name>
<dbReference type="AlphaFoldDB" id="A0A9W5IRG6"/>
<sequence length="44" mass="5191">MRISGKGRLNINFPFLSDTWKTFWLTYYKKSASPTKPARTSHEQ</sequence>
<evidence type="ECO:0000313" key="1">
    <source>
        <dbReference type="EMBL" id="EFC52285.1"/>
    </source>
</evidence>
<accession>A0A9W5IRG6</accession>
<evidence type="ECO:0000313" key="2">
    <source>
        <dbReference type="Proteomes" id="UP000004621"/>
    </source>
</evidence>
<proteinExistence type="predicted"/>
<protein>
    <submittedName>
        <fullName evidence="1">Uncharacterized protein</fullName>
    </submittedName>
</protein>
<dbReference type="Proteomes" id="UP000004621">
    <property type="component" value="Unassembled WGS sequence"/>
</dbReference>
<dbReference type="EMBL" id="ACEO02000005">
    <property type="protein sequence ID" value="EFC52285.1"/>
    <property type="molecule type" value="Genomic_DNA"/>
</dbReference>
<organism evidence="1 2">
    <name type="scientific">Neisseria subflava NJ9703</name>
    <dbReference type="NCBI Taxonomy" id="546268"/>
    <lineage>
        <taxon>Bacteria</taxon>
        <taxon>Pseudomonadati</taxon>
        <taxon>Pseudomonadota</taxon>
        <taxon>Betaproteobacteria</taxon>
        <taxon>Neisseriales</taxon>
        <taxon>Neisseriaceae</taxon>
        <taxon>Neisseria</taxon>
    </lineage>
</organism>
<reference evidence="1 2" key="1">
    <citation type="submission" date="2010-01" db="EMBL/GenBank/DDBJ databases">
        <authorList>
            <person name="Weinstock G."/>
            <person name="Sodergren E."/>
            <person name="Clifton S."/>
            <person name="Fulton L."/>
            <person name="Fulton B."/>
            <person name="Courtney L."/>
            <person name="Fronick C."/>
            <person name="Harrison M."/>
            <person name="Strong C."/>
            <person name="Farmer C."/>
            <person name="Delahaunty K."/>
            <person name="Markovic C."/>
            <person name="Hall O."/>
            <person name="Minx P."/>
            <person name="Tomlinson C."/>
            <person name="Mitreva M."/>
            <person name="Nelson J."/>
            <person name="Hou S."/>
            <person name="Wollam A."/>
            <person name="Pepin K.H."/>
            <person name="Johnson M."/>
            <person name="Bhonagiri V."/>
            <person name="Nash W.E."/>
            <person name="Warren W."/>
            <person name="Chinwalla A."/>
            <person name="Mardis E.R."/>
            <person name="Wilson R.K."/>
        </authorList>
    </citation>
    <scope>NUCLEOTIDE SEQUENCE [LARGE SCALE GENOMIC DNA]</scope>
    <source>
        <strain evidence="1 2">NJ9703</strain>
    </source>
</reference>
<comment type="caution">
    <text evidence="1">The sequence shown here is derived from an EMBL/GenBank/DDBJ whole genome shotgun (WGS) entry which is preliminary data.</text>
</comment>